<dbReference type="OrthoDB" id="8737373at2"/>
<dbReference type="AlphaFoldDB" id="A0A1N6XFW9"/>
<dbReference type="Gene3D" id="1.10.10.60">
    <property type="entry name" value="Homeodomain-like"/>
    <property type="match status" value="1"/>
</dbReference>
<dbReference type="GO" id="GO:0043565">
    <property type="term" value="F:sequence-specific DNA binding"/>
    <property type="evidence" value="ECO:0007669"/>
    <property type="project" value="InterPro"/>
</dbReference>
<accession>A0A1N6XFW9</accession>
<sequence>MTDWPCTMGMACVGFEPRPLSDVMPSLAKPLRSPTCTLMSHYAAGRVMGDHADGASKISVVLAGHVREAVGRQEETATQGSVAIKPGDVVHRNQFGPAGATMISLDLPPDLLALSEHGSLARWRWCHGGPLTAMAIRLWLASRSNAQTCLAESDAGIEFVAQLDALGQGPEPTHRPAWLRRVHERLQDAPFDAARLSLLAREVGVHPVYLARTFRRHHRCSVRDYVHALRQTRVLQRMATSSQSLAEVAMACGYADQSHMSRDCRRHFGLSPRQCRNWLRMAPP</sequence>
<evidence type="ECO:0000256" key="2">
    <source>
        <dbReference type="ARBA" id="ARBA00023125"/>
    </source>
</evidence>
<protein>
    <submittedName>
        <fullName evidence="5">Transcriptional regulator, AraC family</fullName>
    </submittedName>
</protein>
<dbReference type="SUPFAM" id="SSF51182">
    <property type="entry name" value="RmlC-like cupins"/>
    <property type="match status" value="1"/>
</dbReference>
<evidence type="ECO:0000313" key="5">
    <source>
        <dbReference type="EMBL" id="SIR01141.1"/>
    </source>
</evidence>
<keyword evidence="1" id="KW-0805">Transcription regulation</keyword>
<gene>
    <name evidence="5" type="ORF">SAMN05421546_2224</name>
</gene>
<dbReference type="STRING" id="1604334.SAMN05421546_2224"/>
<evidence type="ECO:0000256" key="1">
    <source>
        <dbReference type="ARBA" id="ARBA00023015"/>
    </source>
</evidence>
<dbReference type="SUPFAM" id="SSF46689">
    <property type="entry name" value="Homeodomain-like"/>
    <property type="match status" value="1"/>
</dbReference>
<dbReference type="InterPro" id="IPR011051">
    <property type="entry name" value="RmlC_Cupin_sf"/>
</dbReference>
<dbReference type="EMBL" id="FTLW01000005">
    <property type="protein sequence ID" value="SIR01141.1"/>
    <property type="molecule type" value="Genomic_DNA"/>
</dbReference>
<dbReference type="InterPro" id="IPR009057">
    <property type="entry name" value="Homeodomain-like_sf"/>
</dbReference>
<evidence type="ECO:0000256" key="3">
    <source>
        <dbReference type="ARBA" id="ARBA00023163"/>
    </source>
</evidence>
<dbReference type="Pfam" id="PF12833">
    <property type="entry name" value="HTH_18"/>
    <property type="match status" value="1"/>
</dbReference>
<dbReference type="SMART" id="SM00342">
    <property type="entry name" value="HTH_ARAC"/>
    <property type="match status" value="1"/>
</dbReference>
<name>A0A1N6XFW9_9GAMM</name>
<proteinExistence type="predicted"/>
<dbReference type="PROSITE" id="PS01124">
    <property type="entry name" value="HTH_ARAC_FAMILY_2"/>
    <property type="match status" value="1"/>
</dbReference>
<keyword evidence="3" id="KW-0804">Transcription</keyword>
<evidence type="ECO:0000259" key="4">
    <source>
        <dbReference type="PROSITE" id="PS01124"/>
    </source>
</evidence>
<evidence type="ECO:0000313" key="6">
    <source>
        <dbReference type="Proteomes" id="UP000241788"/>
    </source>
</evidence>
<keyword evidence="2" id="KW-0238">DNA-binding</keyword>
<keyword evidence="6" id="KW-1185">Reference proteome</keyword>
<dbReference type="GO" id="GO:0003700">
    <property type="term" value="F:DNA-binding transcription factor activity"/>
    <property type="evidence" value="ECO:0007669"/>
    <property type="project" value="InterPro"/>
</dbReference>
<dbReference type="InterPro" id="IPR018060">
    <property type="entry name" value="HTH_AraC"/>
</dbReference>
<organism evidence="5 6">
    <name type="scientific">Solilutibacter tolerans</name>
    <dbReference type="NCBI Taxonomy" id="1604334"/>
    <lineage>
        <taxon>Bacteria</taxon>
        <taxon>Pseudomonadati</taxon>
        <taxon>Pseudomonadota</taxon>
        <taxon>Gammaproteobacteria</taxon>
        <taxon>Lysobacterales</taxon>
        <taxon>Lysobacteraceae</taxon>
        <taxon>Solilutibacter</taxon>
    </lineage>
</organism>
<reference evidence="6" key="1">
    <citation type="submission" date="2017-01" db="EMBL/GenBank/DDBJ databases">
        <authorList>
            <person name="Varghese N."/>
            <person name="Submissions S."/>
        </authorList>
    </citation>
    <scope>NUCLEOTIDE SEQUENCE [LARGE SCALE GENOMIC DNA]</scope>
    <source>
        <strain evidence="6">UM1</strain>
    </source>
</reference>
<dbReference type="PANTHER" id="PTHR46796">
    <property type="entry name" value="HTH-TYPE TRANSCRIPTIONAL ACTIVATOR RHAS-RELATED"/>
    <property type="match status" value="1"/>
</dbReference>
<dbReference type="InterPro" id="IPR050204">
    <property type="entry name" value="AraC_XylS_family_regulators"/>
</dbReference>
<feature type="domain" description="HTH araC/xylS-type" evidence="4">
    <location>
        <begin position="180"/>
        <end position="278"/>
    </location>
</feature>
<dbReference type="Proteomes" id="UP000241788">
    <property type="component" value="Unassembled WGS sequence"/>
</dbReference>